<evidence type="ECO:0000313" key="2">
    <source>
        <dbReference type="Proteomes" id="UP000267268"/>
    </source>
</evidence>
<sequence length="217" mass="26104">MKYYKLRFDVNNDVLKEVPDIIEQESDIRDLREFNNLDRIPDFQPYLNDFIIYDKFKNVDILDLDLNSGIIVSSKFKDILLRHNLSEHRFYEANVFSTKGEKVDFHYLFLVNTFYDLLDLEKTKFYGMDWYGNKLTDAFNIKSEKDRVELSKRVRKDNINIEVVKSETYIISQKLDLIRCNIENGFLISERLKYEIEEYDLENIVISEKVYAENVNW</sequence>
<dbReference type="OrthoDB" id="938184at2"/>
<dbReference type="AlphaFoldDB" id="A0A3S9P9L6"/>
<protein>
    <submittedName>
        <fullName evidence="1">Uncharacterized protein</fullName>
    </submittedName>
</protein>
<proteinExistence type="predicted"/>
<accession>A0A3S9P9L6</accession>
<reference evidence="1 2" key="1">
    <citation type="submission" date="2018-12" db="EMBL/GenBank/DDBJ databases">
        <title>Flammeovirga pectinis sp. nov., isolated from the gut of the Korean scallop, Patinopecten yessoensis.</title>
        <authorList>
            <person name="Bae J.-W."/>
            <person name="Jeong Y.-S."/>
            <person name="Kang W."/>
        </authorList>
    </citation>
    <scope>NUCLEOTIDE SEQUENCE [LARGE SCALE GENOMIC DNA]</scope>
    <source>
        <strain evidence="1 2">L12M1</strain>
    </source>
</reference>
<dbReference type="EMBL" id="CP034563">
    <property type="protein sequence ID" value="AZQ64833.1"/>
    <property type="molecule type" value="Genomic_DNA"/>
</dbReference>
<dbReference type="RefSeq" id="WP_126618941.1">
    <property type="nucleotide sequence ID" value="NZ_CP034563.1"/>
</dbReference>
<dbReference type="SUPFAM" id="SSF141571">
    <property type="entry name" value="Pentapeptide repeat-like"/>
    <property type="match status" value="1"/>
</dbReference>
<evidence type="ECO:0000313" key="1">
    <source>
        <dbReference type="EMBL" id="AZQ64833.1"/>
    </source>
</evidence>
<keyword evidence="2" id="KW-1185">Reference proteome</keyword>
<gene>
    <name evidence="1" type="ORF">EI427_21650</name>
</gene>
<dbReference type="Proteomes" id="UP000267268">
    <property type="component" value="Chromosome 2"/>
</dbReference>
<dbReference type="KEGG" id="fll:EI427_21650"/>
<organism evidence="1 2">
    <name type="scientific">Flammeovirga pectinis</name>
    <dbReference type="NCBI Taxonomy" id="2494373"/>
    <lineage>
        <taxon>Bacteria</taxon>
        <taxon>Pseudomonadati</taxon>
        <taxon>Bacteroidota</taxon>
        <taxon>Cytophagia</taxon>
        <taxon>Cytophagales</taxon>
        <taxon>Flammeovirgaceae</taxon>
        <taxon>Flammeovirga</taxon>
    </lineage>
</organism>
<name>A0A3S9P9L6_9BACT</name>